<comment type="similarity">
    <text evidence="2 5">Belongs to the RecX family.</text>
</comment>
<dbReference type="HOGENOM" id="CLU_066607_3_1_4"/>
<evidence type="ECO:0000256" key="6">
    <source>
        <dbReference type="SAM" id="MobiDB-lite"/>
    </source>
</evidence>
<dbReference type="STRING" id="159087.Daro_4151"/>
<dbReference type="GO" id="GO:0005737">
    <property type="term" value="C:cytoplasm"/>
    <property type="evidence" value="ECO:0007669"/>
    <property type="project" value="UniProtKB-SubCell"/>
</dbReference>
<feature type="domain" description="RecX second three-helical" evidence="7">
    <location>
        <begin position="92"/>
        <end position="131"/>
    </location>
</feature>
<dbReference type="InterPro" id="IPR053925">
    <property type="entry name" value="RecX_HTH_3rd"/>
</dbReference>
<evidence type="ECO:0000256" key="4">
    <source>
        <dbReference type="ARBA" id="ARBA00022490"/>
    </source>
</evidence>
<dbReference type="Pfam" id="PF21981">
    <property type="entry name" value="RecX_HTH3"/>
    <property type="match status" value="1"/>
</dbReference>
<dbReference type="PANTHER" id="PTHR33602">
    <property type="entry name" value="REGULATORY PROTEIN RECX FAMILY PROTEIN"/>
    <property type="match status" value="1"/>
</dbReference>
<reference evidence="9" key="1">
    <citation type="submission" date="2005-08" db="EMBL/GenBank/DDBJ databases">
        <title>Complete sequence of Dechloromonas aromatica RCB.</title>
        <authorList>
            <person name="Salinero K.K."/>
            <person name="Copeland A."/>
            <person name="Lucas S."/>
            <person name="Lapidus A."/>
            <person name="Barry K."/>
            <person name="Detter J.C."/>
            <person name="Glavina T."/>
            <person name="Hammon N."/>
            <person name="Israni S."/>
            <person name="Pitluck S."/>
            <person name="Di Bartolo G."/>
            <person name="Trong S."/>
            <person name="Schmutz J."/>
            <person name="Larimer F."/>
            <person name="Land M."/>
            <person name="Ivanova N."/>
            <person name="Richardson P."/>
        </authorList>
    </citation>
    <scope>NUCLEOTIDE SEQUENCE</scope>
    <source>
        <strain evidence="9">RCB</strain>
    </source>
</reference>
<sequence length="185" mass="20540">MPDQASSGSPVVNDGLRETEPDSGAVERRSKSGRGSAGLQSGATQLRVRALQLLTRRDYCRAELKAKLAAHAEFEEELDGVLDTLQAERLLSDHRYATQRVVARAGRYGNARLKQELRQKGVGDDDIATALPEAGDETDRCRAIWAKKFGHLPESAEERAKQMRFLQYRGFSGDAIRRVMRGVDQ</sequence>
<keyword evidence="4 5" id="KW-0963">Cytoplasm</keyword>
<dbReference type="OrthoDB" id="5295441at2"/>
<dbReference type="PANTHER" id="PTHR33602:SF1">
    <property type="entry name" value="REGULATORY PROTEIN RECX FAMILY PROTEIN"/>
    <property type="match status" value="1"/>
</dbReference>
<dbReference type="EMBL" id="CP000089">
    <property type="protein sequence ID" value="AAZ48877.1"/>
    <property type="molecule type" value="Genomic_DNA"/>
</dbReference>
<dbReference type="GO" id="GO:0006282">
    <property type="term" value="P:regulation of DNA repair"/>
    <property type="evidence" value="ECO:0007669"/>
    <property type="project" value="UniProtKB-UniRule"/>
</dbReference>
<evidence type="ECO:0000313" key="9">
    <source>
        <dbReference type="EMBL" id="AAZ48877.1"/>
    </source>
</evidence>
<dbReference type="InterPro" id="IPR053924">
    <property type="entry name" value="RecX_HTH_2nd"/>
</dbReference>
<comment type="subcellular location">
    <subcellularLocation>
        <location evidence="1 5">Cytoplasm</location>
    </subcellularLocation>
</comment>
<name>Q477V4_DECAR</name>
<evidence type="ECO:0000256" key="3">
    <source>
        <dbReference type="ARBA" id="ARBA00018111"/>
    </source>
</evidence>
<gene>
    <name evidence="5" type="primary">recX</name>
    <name evidence="9" type="ordered locus">Daro_4151</name>
</gene>
<proteinExistence type="inferred from homology"/>
<feature type="region of interest" description="Disordered" evidence="6">
    <location>
        <begin position="1"/>
        <end position="42"/>
    </location>
</feature>
<evidence type="ECO:0000259" key="8">
    <source>
        <dbReference type="Pfam" id="PF21981"/>
    </source>
</evidence>
<dbReference type="Pfam" id="PF02631">
    <property type="entry name" value="RecX_HTH2"/>
    <property type="match status" value="1"/>
</dbReference>
<dbReference type="NCBIfam" id="NF001055">
    <property type="entry name" value="PRK00117.2-5"/>
    <property type="match status" value="1"/>
</dbReference>
<dbReference type="InterPro" id="IPR036388">
    <property type="entry name" value="WH-like_DNA-bd_sf"/>
</dbReference>
<dbReference type="AlphaFoldDB" id="Q477V4"/>
<feature type="compositionally biased region" description="Polar residues" evidence="6">
    <location>
        <begin position="1"/>
        <end position="10"/>
    </location>
</feature>
<dbReference type="eggNOG" id="COG2137">
    <property type="taxonomic scope" value="Bacteria"/>
</dbReference>
<evidence type="ECO:0000259" key="7">
    <source>
        <dbReference type="Pfam" id="PF02631"/>
    </source>
</evidence>
<feature type="domain" description="RecX third three-helical" evidence="8">
    <location>
        <begin position="136"/>
        <end position="180"/>
    </location>
</feature>
<feature type="compositionally biased region" description="Basic and acidic residues" evidence="6">
    <location>
        <begin position="15"/>
        <end position="30"/>
    </location>
</feature>
<organism evidence="9">
    <name type="scientific">Dechloromonas aromatica (strain RCB)</name>
    <dbReference type="NCBI Taxonomy" id="159087"/>
    <lineage>
        <taxon>Bacteria</taxon>
        <taxon>Pseudomonadati</taxon>
        <taxon>Pseudomonadota</taxon>
        <taxon>Betaproteobacteria</taxon>
        <taxon>Rhodocyclales</taxon>
        <taxon>Azonexaceae</taxon>
        <taxon>Dechloromonas</taxon>
    </lineage>
</organism>
<evidence type="ECO:0000256" key="1">
    <source>
        <dbReference type="ARBA" id="ARBA00004496"/>
    </source>
</evidence>
<evidence type="ECO:0000256" key="2">
    <source>
        <dbReference type="ARBA" id="ARBA00009695"/>
    </source>
</evidence>
<comment type="function">
    <text evidence="5">Modulates RecA activity.</text>
</comment>
<accession>Q477V4</accession>
<dbReference type="InterPro" id="IPR003783">
    <property type="entry name" value="Regulatory_RecX"/>
</dbReference>
<dbReference type="HAMAP" id="MF_01114">
    <property type="entry name" value="RecX"/>
    <property type="match status" value="1"/>
</dbReference>
<dbReference type="KEGG" id="dar:Daro_4151"/>
<evidence type="ECO:0000256" key="5">
    <source>
        <dbReference type="HAMAP-Rule" id="MF_01114"/>
    </source>
</evidence>
<protein>
    <recommendedName>
        <fullName evidence="3 5">Regulatory protein RecX</fullName>
    </recommendedName>
</protein>
<dbReference type="Gene3D" id="1.10.10.10">
    <property type="entry name" value="Winged helix-like DNA-binding domain superfamily/Winged helix DNA-binding domain"/>
    <property type="match status" value="3"/>
</dbReference>